<reference evidence="2" key="1">
    <citation type="submission" date="2021-10" db="EMBL/GenBank/DDBJ databases">
        <title>De novo Genome Assembly of Clathrus columnatus (Basidiomycota, Fungi) Using Illumina and Nanopore Sequence Data.</title>
        <authorList>
            <person name="Ogiso-Tanaka E."/>
            <person name="Itagaki H."/>
            <person name="Hosoya T."/>
            <person name="Hosaka K."/>
        </authorList>
    </citation>
    <scope>NUCLEOTIDE SEQUENCE</scope>
    <source>
        <strain evidence="2">MO-923</strain>
    </source>
</reference>
<feature type="region of interest" description="Disordered" evidence="1">
    <location>
        <begin position="67"/>
        <end position="94"/>
    </location>
</feature>
<evidence type="ECO:0000313" key="3">
    <source>
        <dbReference type="Proteomes" id="UP001050691"/>
    </source>
</evidence>
<feature type="region of interest" description="Disordered" evidence="1">
    <location>
        <begin position="1"/>
        <end position="29"/>
    </location>
</feature>
<protein>
    <submittedName>
        <fullName evidence="2">Uncharacterized protein</fullName>
    </submittedName>
</protein>
<feature type="compositionally biased region" description="Basic and acidic residues" evidence="1">
    <location>
        <begin position="1"/>
        <end position="12"/>
    </location>
</feature>
<proteinExistence type="predicted"/>
<gene>
    <name evidence="2" type="ORF">Clacol_000974</name>
</gene>
<organism evidence="2 3">
    <name type="scientific">Clathrus columnatus</name>
    <dbReference type="NCBI Taxonomy" id="1419009"/>
    <lineage>
        <taxon>Eukaryota</taxon>
        <taxon>Fungi</taxon>
        <taxon>Dikarya</taxon>
        <taxon>Basidiomycota</taxon>
        <taxon>Agaricomycotina</taxon>
        <taxon>Agaricomycetes</taxon>
        <taxon>Phallomycetidae</taxon>
        <taxon>Phallales</taxon>
        <taxon>Clathraceae</taxon>
        <taxon>Clathrus</taxon>
    </lineage>
</organism>
<dbReference type="EMBL" id="BPWL01000001">
    <property type="protein sequence ID" value="GJJ06778.1"/>
    <property type="molecule type" value="Genomic_DNA"/>
</dbReference>
<dbReference type="AlphaFoldDB" id="A0AAV5A2B9"/>
<accession>A0AAV5A2B9</accession>
<dbReference type="Proteomes" id="UP001050691">
    <property type="component" value="Unassembled WGS sequence"/>
</dbReference>
<comment type="caution">
    <text evidence="2">The sequence shown here is derived from an EMBL/GenBank/DDBJ whole genome shotgun (WGS) entry which is preliminary data.</text>
</comment>
<sequence length="94" mass="9989">MPPDRGDTKVEMSTRNGMLRSHGGAHNRGPCGVVAGVMLGGFFELNATQFGVNSDADLRMSIEAGTPLQSLSKGSQPRRPSSAYQGDPFLQPQN</sequence>
<evidence type="ECO:0000256" key="1">
    <source>
        <dbReference type="SAM" id="MobiDB-lite"/>
    </source>
</evidence>
<evidence type="ECO:0000313" key="2">
    <source>
        <dbReference type="EMBL" id="GJJ06778.1"/>
    </source>
</evidence>
<name>A0AAV5A2B9_9AGAM</name>
<feature type="compositionally biased region" description="Polar residues" evidence="1">
    <location>
        <begin position="67"/>
        <end position="84"/>
    </location>
</feature>
<keyword evidence="3" id="KW-1185">Reference proteome</keyword>